<proteinExistence type="predicted"/>
<sequence length="265" mass="29794">MVSTGFPPYLDHSKPHFQDSPIASCLVYHREQVTCSANHHEVQQTLTKRLLANNGLEIEEYYLCRIRVQLSVCVLVSTLRLTLSARGASMQAGHRDFGHQVSSPYHIKQRKLPSIDSGFFIFPEVRCGYSDSRGRNDLQLLHYGLVWLSACLKIDGETIILEKRGHVKCSRRPSADCHGRKYAGGPFLDLPSTQASRWISSELSRSLVYYDFRDVQIDQHVQCLAVTPLVSRLYILNRADHPCTAIMGKGSASVISSTRTTEGRC</sequence>
<dbReference type="EMBL" id="KV425589">
    <property type="protein sequence ID" value="KZT23017.1"/>
    <property type="molecule type" value="Genomic_DNA"/>
</dbReference>
<organism evidence="1 2">
    <name type="scientific">Neolentinus lepideus HHB14362 ss-1</name>
    <dbReference type="NCBI Taxonomy" id="1314782"/>
    <lineage>
        <taxon>Eukaryota</taxon>
        <taxon>Fungi</taxon>
        <taxon>Dikarya</taxon>
        <taxon>Basidiomycota</taxon>
        <taxon>Agaricomycotina</taxon>
        <taxon>Agaricomycetes</taxon>
        <taxon>Gloeophyllales</taxon>
        <taxon>Gloeophyllaceae</taxon>
        <taxon>Neolentinus</taxon>
    </lineage>
</organism>
<evidence type="ECO:0000313" key="2">
    <source>
        <dbReference type="Proteomes" id="UP000076761"/>
    </source>
</evidence>
<keyword evidence="2" id="KW-1185">Reference proteome</keyword>
<reference evidence="1 2" key="1">
    <citation type="journal article" date="2016" name="Mol. Biol. Evol.">
        <title>Comparative Genomics of Early-Diverging Mushroom-Forming Fungi Provides Insights into the Origins of Lignocellulose Decay Capabilities.</title>
        <authorList>
            <person name="Nagy L.G."/>
            <person name="Riley R."/>
            <person name="Tritt A."/>
            <person name="Adam C."/>
            <person name="Daum C."/>
            <person name="Floudas D."/>
            <person name="Sun H."/>
            <person name="Yadav J.S."/>
            <person name="Pangilinan J."/>
            <person name="Larsson K.H."/>
            <person name="Matsuura K."/>
            <person name="Barry K."/>
            <person name="Labutti K."/>
            <person name="Kuo R."/>
            <person name="Ohm R.A."/>
            <person name="Bhattacharya S.S."/>
            <person name="Shirouzu T."/>
            <person name="Yoshinaga Y."/>
            <person name="Martin F.M."/>
            <person name="Grigoriev I.V."/>
            <person name="Hibbett D.S."/>
        </authorList>
    </citation>
    <scope>NUCLEOTIDE SEQUENCE [LARGE SCALE GENOMIC DNA]</scope>
    <source>
        <strain evidence="1 2">HHB14362 ss-1</strain>
    </source>
</reference>
<accession>A0A165QXQ9</accession>
<evidence type="ECO:0000313" key="1">
    <source>
        <dbReference type="EMBL" id="KZT23017.1"/>
    </source>
</evidence>
<gene>
    <name evidence="1" type="ORF">NEOLEDRAFT_578216</name>
</gene>
<dbReference type="Proteomes" id="UP000076761">
    <property type="component" value="Unassembled WGS sequence"/>
</dbReference>
<dbReference type="InParanoid" id="A0A165QXQ9"/>
<protein>
    <submittedName>
        <fullName evidence="1">Uncharacterized protein</fullName>
    </submittedName>
</protein>
<dbReference type="AlphaFoldDB" id="A0A165QXQ9"/>
<name>A0A165QXQ9_9AGAM</name>